<dbReference type="FunFam" id="3.40.50.200:FF:000022">
    <property type="entry name" value="Extracellular protease"/>
    <property type="match status" value="1"/>
</dbReference>
<evidence type="ECO:0000259" key="12">
    <source>
        <dbReference type="Pfam" id="PF00082"/>
    </source>
</evidence>
<dbReference type="PANTHER" id="PTHR43806:SF11">
    <property type="entry name" value="CEREVISIN-RELATED"/>
    <property type="match status" value="1"/>
</dbReference>
<dbReference type="GO" id="GO:0005576">
    <property type="term" value="C:extracellular region"/>
    <property type="evidence" value="ECO:0007669"/>
    <property type="project" value="UniProtKB-SubCell"/>
</dbReference>
<evidence type="ECO:0000256" key="9">
    <source>
        <dbReference type="PROSITE-ProRule" id="PRU01240"/>
    </source>
</evidence>
<feature type="chain" id="PRO_5030643603" evidence="11">
    <location>
        <begin position="31"/>
        <end position="460"/>
    </location>
</feature>
<feature type="active site" description="Charge relay system" evidence="9">
    <location>
        <position position="395"/>
    </location>
</feature>
<name>A0A7W3IJR6_9GAMM</name>
<dbReference type="CDD" id="cd07496">
    <property type="entry name" value="Peptidases_S8_13"/>
    <property type="match status" value="1"/>
</dbReference>
<dbReference type="PRINTS" id="PR00723">
    <property type="entry name" value="SUBTILISIN"/>
</dbReference>
<keyword evidence="4 9" id="KW-0645">Protease</keyword>
<evidence type="ECO:0000256" key="2">
    <source>
        <dbReference type="ARBA" id="ARBA00011073"/>
    </source>
</evidence>
<dbReference type="SUPFAM" id="SSF52743">
    <property type="entry name" value="Subtilisin-like"/>
    <property type="match status" value="1"/>
</dbReference>
<evidence type="ECO:0000256" key="8">
    <source>
        <dbReference type="ARBA" id="ARBA00023145"/>
    </source>
</evidence>
<evidence type="ECO:0000256" key="11">
    <source>
        <dbReference type="SAM" id="SignalP"/>
    </source>
</evidence>
<dbReference type="InterPro" id="IPR015500">
    <property type="entry name" value="Peptidase_S8_subtilisin-rel"/>
</dbReference>
<keyword evidence="7 9" id="KW-0720">Serine protease</keyword>
<sequence length="460" mass="46738">MRMKMSCKQSLLSPAIACVLVAMYGAPAHAGDIDPSGLVQAETHQQFIVHVRAGSQLSGDDSAMQAALDHAGSRLRIVTGGARLLRRMAVGPAVVRAGHPLDRAEAGAWMAAVASDPDVTHVQLDRIMKVALDPDDPRLREQWGFSTSTASLNVRPAWDKATGAGQVVAVIDTGRTRHPELDANTLPGFDFISDGGMAGDGDGRDDNPDDAGDSQWGQPSSWHGTHVAGTVAAATNNGQGVAGTAFDAKLVHVRVLGKGGGYSSDIADGMVWAAGGDVRGVPHNRNPAKVLNLSLSGQGPCDRVSQAAVDSAIGHGATVVVAAGNNNADVSRFTPANCRGVVAVAATTSRGARAGFSNHGKGITLSAPGDNILSTLNSGRTTPGAPTYAAYNGTSMAAPHVAGVVALMQSAAGGKLSPEQVVRILTATARPLPGSCREGCGAGIANADGAVGKAMEAGIR</sequence>
<feature type="active site" description="Charge relay system" evidence="9">
    <location>
        <position position="223"/>
    </location>
</feature>
<evidence type="ECO:0000256" key="1">
    <source>
        <dbReference type="ARBA" id="ARBA00004613"/>
    </source>
</evidence>
<dbReference type="InterPro" id="IPR022398">
    <property type="entry name" value="Peptidase_S8_His-AS"/>
</dbReference>
<comment type="similarity">
    <text evidence="2 9">Belongs to the peptidase S8 family.</text>
</comment>
<dbReference type="Gene3D" id="3.40.50.200">
    <property type="entry name" value="Peptidase S8/S53 domain"/>
    <property type="match status" value="1"/>
</dbReference>
<accession>A0A7W3IJR6</accession>
<feature type="domain" description="Peptidase S8/S53" evidence="12">
    <location>
        <begin position="163"/>
        <end position="443"/>
    </location>
</feature>
<dbReference type="InterPro" id="IPR000209">
    <property type="entry name" value="Peptidase_S8/S53_dom"/>
</dbReference>
<evidence type="ECO:0000256" key="7">
    <source>
        <dbReference type="ARBA" id="ARBA00022825"/>
    </source>
</evidence>
<evidence type="ECO:0000256" key="6">
    <source>
        <dbReference type="ARBA" id="ARBA00022801"/>
    </source>
</evidence>
<reference evidence="13 14" key="1">
    <citation type="submission" date="2020-08" db="EMBL/GenBank/DDBJ databases">
        <title>Stenotrophomonas tumulicola JCM 30961.</title>
        <authorList>
            <person name="Deng Y."/>
        </authorList>
    </citation>
    <scope>NUCLEOTIDE SEQUENCE [LARGE SCALE GENOMIC DNA]</scope>
    <source>
        <strain evidence="13 14">JCM 30961</strain>
    </source>
</reference>
<comment type="caution">
    <text evidence="13">The sequence shown here is derived from an EMBL/GenBank/DDBJ whole genome shotgun (WGS) entry which is preliminary data.</text>
</comment>
<gene>
    <name evidence="13" type="ORF">H4O11_14060</name>
</gene>
<dbReference type="PROSITE" id="PS00138">
    <property type="entry name" value="SUBTILASE_SER"/>
    <property type="match status" value="1"/>
</dbReference>
<evidence type="ECO:0000313" key="13">
    <source>
        <dbReference type="EMBL" id="MBA8682924.1"/>
    </source>
</evidence>
<protein>
    <submittedName>
        <fullName evidence="13">S8 family peptidase</fullName>
    </submittedName>
</protein>
<dbReference type="PROSITE" id="PS00137">
    <property type="entry name" value="SUBTILASE_HIS"/>
    <property type="match status" value="1"/>
</dbReference>
<feature type="signal peptide" evidence="11">
    <location>
        <begin position="1"/>
        <end position="30"/>
    </location>
</feature>
<dbReference type="PROSITE" id="PS51892">
    <property type="entry name" value="SUBTILASE"/>
    <property type="match status" value="1"/>
</dbReference>
<dbReference type="GO" id="GO:0006508">
    <property type="term" value="P:proteolysis"/>
    <property type="evidence" value="ECO:0007669"/>
    <property type="project" value="UniProtKB-KW"/>
</dbReference>
<dbReference type="Proteomes" id="UP000547058">
    <property type="component" value="Unassembled WGS sequence"/>
</dbReference>
<keyword evidence="8" id="KW-0865">Zymogen</keyword>
<dbReference type="PANTHER" id="PTHR43806">
    <property type="entry name" value="PEPTIDASE S8"/>
    <property type="match status" value="1"/>
</dbReference>
<feature type="region of interest" description="Disordered" evidence="10">
    <location>
        <begin position="182"/>
        <end position="224"/>
    </location>
</feature>
<keyword evidence="5 11" id="KW-0732">Signal</keyword>
<dbReference type="InterPro" id="IPR034176">
    <property type="entry name" value="Peptidases_S8_13"/>
</dbReference>
<evidence type="ECO:0000256" key="4">
    <source>
        <dbReference type="ARBA" id="ARBA00022670"/>
    </source>
</evidence>
<dbReference type="InterPro" id="IPR036852">
    <property type="entry name" value="Peptidase_S8/S53_dom_sf"/>
</dbReference>
<dbReference type="EMBL" id="JACGXS010000007">
    <property type="protein sequence ID" value="MBA8682924.1"/>
    <property type="molecule type" value="Genomic_DNA"/>
</dbReference>
<organism evidence="13 14">
    <name type="scientific">Stenotrophomonas tumulicola</name>
    <dbReference type="NCBI Taxonomy" id="1685415"/>
    <lineage>
        <taxon>Bacteria</taxon>
        <taxon>Pseudomonadati</taxon>
        <taxon>Pseudomonadota</taxon>
        <taxon>Gammaproteobacteria</taxon>
        <taxon>Lysobacterales</taxon>
        <taxon>Lysobacteraceae</taxon>
        <taxon>Stenotrophomonas</taxon>
    </lineage>
</organism>
<comment type="subcellular location">
    <subcellularLocation>
        <location evidence="1">Secreted</location>
    </subcellularLocation>
</comment>
<keyword evidence="3" id="KW-0964">Secreted</keyword>
<dbReference type="Pfam" id="PF00082">
    <property type="entry name" value="Peptidase_S8"/>
    <property type="match status" value="1"/>
</dbReference>
<dbReference type="InterPro" id="IPR023828">
    <property type="entry name" value="Peptidase_S8_Ser-AS"/>
</dbReference>
<proteinExistence type="inferred from homology"/>
<evidence type="ECO:0000313" key="14">
    <source>
        <dbReference type="Proteomes" id="UP000547058"/>
    </source>
</evidence>
<dbReference type="AlphaFoldDB" id="A0A7W3IJR6"/>
<evidence type="ECO:0000256" key="5">
    <source>
        <dbReference type="ARBA" id="ARBA00022729"/>
    </source>
</evidence>
<feature type="active site" description="Charge relay system" evidence="9">
    <location>
        <position position="172"/>
    </location>
</feature>
<evidence type="ECO:0000256" key="10">
    <source>
        <dbReference type="SAM" id="MobiDB-lite"/>
    </source>
</evidence>
<keyword evidence="6 9" id="KW-0378">Hydrolase</keyword>
<dbReference type="GO" id="GO:0004252">
    <property type="term" value="F:serine-type endopeptidase activity"/>
    <property type="evidence" value="ECO:0007669"/>
    <property type="project" value="UniProtKB-UniRule"/>
</dbReference>
<dbReference type="InterPro" id="IPR050131">
    <property type="entry name" value="Peptidase_S8_subtilisin-like"/>
</dbReference>
<evidence type="ECO:0000256" key="3">
    <source>
        <dbReference type="ARBA" id="ARBA00022525"/>
    </source>
</evidence>
<keyword evidence="14" id="KW-1185">Reference proteome</keyword>